<organism evidence="2 3">
    <name type="scientific">Paracoccus broussonetiae subsp. drimophilus</name>
    <dbReference type="NCBI Taxonomy" id="3373869"/>
    <lineage>
        <taxon>Bacteria</taxon>
        <taxon>Pseudomonadati</taxon>
        <taxon>Pseudomonadota</taxon>
        <taxon>Alphaproteobacteria</taxon>
        <taxon>Rhodobacterales</taxon>
        <taxon>Paracoccaceae</taxon>
        <taxon>Paracoccus</taxon>
        <taxon>Paracoccus broussonetiae</taxon>
    </lineage>
</organism>
<dbReference type="EMBL" id="JBIMPR010000014">
    <property type="protein sequence ID" value="MFH5776042.1"/>
    <property type="molecule type" value="Genomic_DNA"/>
</dbReference>
<comment type="caution">
    <text evidence="2">The sequence shown here is derived from an EMBL/GenBank/DDBJ whole genome shotgun (WGS) entry which is preliminary data.</text>
</comment>
<keyword evidence="3" id="KW-1185">Reference proteome</keyword>
<dbReference type="RefSeq" id="WP_395135129.1">
    <property type="nucleotide sequence ID" value="NZ_JBIMPR010000014.1"/>
</dbReference>
<evidence type="ECO:0000313" key="2">
    <source>
        <dbReference type="EMBL" id="MFH5776042.1"/>
    </source>
</evidence>
<gene>
    <name evidence="2" type="ORF">ACHFJ0_17485</name>
</gene>
<feature type="transmembrane region" description="Helical" evidence="1">
    <location>
        <begin position="53"/>
        <end position="73"/>
    </location>
</feature>
<name>A0ABW7LSF0_9RHOB</name>
<reference evidence="2 3" key="1">
    <citation type="submission" date="2024-10" db="EMBL/GenBank/DDBJ databases">
        <title>Paracoccus drimophilus sp. nov., a novel bacterium from corn roots in Hunan.</title>
        <authorList>
            <person name="Li X."/>
        </authorList>
    </citation>
    <scope>NUCLEOTIDE SEQUENCE [LARGE SCALE GENOMIC DNA]</scope>
    <source>
        <strain evidence="2 3">NGMCC 1.201697</strain>
    </source>
</reference>
<evidence type="ECO:0000256" key="1">
    <source>
        <dbReference type="SAM" id="Phobius"/>
    </source>
</evidence>
<proteinExistence type="predicted"/>
<protein>
    <recommendedName>
        <fullName evidence="4">DUF3311 domain-containing protein</fullName>
    </recommendedName>
</protein>
<keyword evidence="1" id="KW-0472">Membrane</keyword>
<dbReference type="Proteomes" id="UP001609376">
    <property type="component" value="Unassembled WGS sequence"/>
</dbReference>
<evidence type="ECO:0000313" key="3">
    <source>
        <dbReference type="Proteomes" id="UP001609376"/>
    </source>
</evidence>
<accession>A0ABW7LSF0</accession>
<feature type="transmembrane region" description="Helical" evidence="1">
    <location>
        <begin position="21"/>
        <end position="41"/>
    </location>
</feature>
<evidence type="ECO:0008006" key="4">
    <source>
        <dbReference type="Google" id="ProtNLM"/>
    </source>
</evidence>
<keyword evidence="1" id="KW-1133">Transmembrane helix</keyword>
<keyword evidence="1" id="KW-0812">Transmembrane</keyword>
<sequence>MRFRARRLFLGRRAYRRQRMIDATRIVPVVFALLVLIPPIWRPGLFSFATGTIWLAVGWMATILVTAALHHAIGGTDEDDDS</sequence>